<dbReference type="InterPro" id="IPR016143">
    <property type="entry name" value="Citrate_synth-like_sm_a-sub"/>
</dbReference>
<dbReference type="GO" id="GO:0005829">
    <property type="term" value="C:cytosol"/>
    <property type="evidence" value="ECO:0007669"/>
    <property type="project" value="TreeGrafter"/>
</dbReference>
<dbReference type="Gene3D" id="1.10.230.10">
    <property type="entry name" value="Cytochrome P450-Terp, domain 2"/>
    <property type="match status" value="1"/>
</dbReference>
<evidence type="ECO:0000313" key="6">
    <source>
        <dbReference type="EMBL" id="PZW22925.1"/>
    </source>
</evidence>
<sequence>MTPTSIYAIFFVEVLTLRKKGQETMVEGRHYLTAREVASTLGVSLETVYAYVSRGKLRPVPESERIGYFRVLAAREGHSEDWLKKQVQKSKLYLAEDVQRLLDRKSYRKDPIPLTNGAIHWGTPVLESALTQITETGLYYRGQDVAKLAAECSIEQVAALLWSGESANETEIFTTQTALPLQHYLDTIKRMGEELAPLQRLQIALALAMKDDLASYDLDTQSLNLMRTGARILKLLVAVATDNSQITGSLAAHLQETWRPDAPATQQLFNAALIASADHELNASSFTARVVASADAQPYLVVTAGLAALQGFKHGGSIMLVESLLREIGTEPLARQVVASRLKRGECIPGFGHRLYANGDPRGAILLHQLEQDYQHHPAMRLIHATIEAVYALTGKRPSLDLGLVALAHVLGLPEGSALTLFALGRTVGWIGHALEQYQTKQIIRPRARYVGV</sequence>
<dbReference type="InterPro" id="IPR041657">
    <property type="entry name" value="HTH_17"/>
</dbReference>
<dbReference type="Pfam" id="PF00285">
    <property type="entry name" value="Citrate_synt"/>
    <property type="match status" value="1"/>
</dbReference>
<dbReference type="GO" id="GO:0006099">
    <property type="term" value="P:tricarboxylic acid cycle"/>
    <property type="evidence" value="ECO:0007669"/>
    <property type="project" value="UniProtKB-UniPathway"/>
</dbReference>
<evidence type="ECO:0000256" key="1">
    <source>
        <dbReference type="ARBA" id="ARBA00005163"/>
    </source>
</evidence>
<dbReference type="EC" id="2.3.3.16" evidence="3"/>
<name>A0A326UCB8_THEHA</name>
<dbReference type="OrthoDB" id="9786046at2"/>
<dbReference type="RefSeq" id="WP_111325541.1">
    <property type="nucleotide sequence ID" value="NZ_BIFX01000001.1"/>
</dbReference>
<dbReference type="Gene3D" id="1.10.580.10">
    <property type="entry name" value="Citrate Synthase, domain 1"/>
    <property type="match status" value="1"/>
</dbReference>
<dbReference type="InterPro" id="IPR016142">
    <property type="entry name" value="Citrate_synth-like_lrg_a-sub"/>
</dbReference>
<dbReference type="EMBL" id="QKUF01000029">
    <property type="protein sequence ID" value="PZW22925.1"/>
    <property type="molecule type" value="Genomic_DNA"/>
</dbReference>
<evidence type="ECO:0000256" key="3">
    <source>
        <dbReference type="ARBA" id="ARBA00012972"/>
    </source>
</evidence>
<dbReference type="InterPro" id="IPR002020">
    <property type="entry name" value="Citrate_synthase"/>
</dbReference>
<dbReference type="CDD" id="cd06102">
    <property type="entry name" value="citrate_synt_like_2"/>
    <property type="match status" value="1"/>
</dbReference>
<evidence type="ECO:0000256" key="2">
    <source>
        <dbReference type="ARBA" id="ARBA00010566"/>
    </source>
</evidence>
<dbReference type="GO" id="GO:0036440">
    <property type="term" value="F:citrate synthase activity"/>
    <property type="evidence" value="ECO:0007669"/>
    <property type="project" value="UniProtKB-EC"/>
</dbReference>
<accession>A0A326UCB8</accession>
<dbReference type="SUPFAM" id="SSF48256">
    <property type="entry name" value="Citrate synthase"/>
    <property type="match status" value="1"/>
</dbReference>
<feature type="domain" description="Helix-turn-helix" evidence="5">
    <location>
        <begin position="31"/>
        <end position="65"/>
    </location>
</feature>
<proteinExistence type="inferred from homology"/>
<dbReference type="PRINTS" id="PR00143">
    <property type="entry name" value="CITRTSNTHASE"/>
</dbReference>
<dbReference type="GO" id="GO:0005975">
    <property type="term" value="P:carbohydrate metabolic process"/>
    <property type="evidence" value="ECO:0007669"/>
    <property type="project" value="TreeGrafter"/>
</dbReference>
<dbReference type="Proteomes" id="UP000248806">
    <property type="component" value="Unassembled WGS sequence"/>
</dbReference>
<evidence type="ECO:0000259" key="5">
    <source>
        <dbReference type="Pfam" id="PF12728"/>
    </source>
</evidence>
<reference evidence="6 7" key="1">
    <citation type="submission" date="2018-06" db="EMBL/GenBank/DDBJ databases">
        <title>Genomic Encyclopedia of Archaeal and Bacterial Type Strains, Phase II (KMG-II): from individual species to whole genera.</title>
        <authorList>
            <person name="Goeker M."/>
        </authorList>
    </citation>
    <scope>NUCLEOTIDE SEQUENCE [LARGE SCALE GENOMIC DNA]</scope>
    <source>
        <strain evidence="6 7">ATCC BAA-1881</strain>
    </source>
</reference>
<organism evidence="6 7">
    <name type="scientific">Thermosporothrix hazakensis</name>
    <dbReference type="NCBI Taxonomy" id="644383"/>
    <lineage>
        <taxon>Bacteria</taxon>
        <taxon>Bacillati</taxon>
        <taxon>Chloroflexota</taxon>
        <taxon>Ktedonobacteria</taxon>
        <taxon>Ktedonobacterales</taxon>
        <taxon>Thermosporotrichaceae</taxon>
        <taxon>Thermosporothrix</taxon>
    </lineage>
</organism>
<dbReference type="InterPro" id="IPR036969">
    <property type="entry name" value="Citrate_synthase_sf"/>
</dbReference>
<comment type="caution">
    <text evidence="6">The sequence shown here is derived from an EMBL/GenBank/DDBJ whole genome shotgun (WGS) entry which is preliminary data.</text>
</comment>
<dbReference type="UniPathway" id="UPA00223"/>
<comment type="pathway">
    <text evidence="1">Carbohydrate metabolism; tricarboxylic acid cycle.</text>
</comment>
<dbReference type="PANTHER" id="PTHR11739">
    <property type="entry name" value="CITRATE SYNTHASE"/>
    <property type="match status" value="1"/>
</dbReference>
<keyword evidence="4" id="KW-0808">Transferase</keyword>
<dbReference type="AlphaFoldDB" id="A0A326UCB8"/>
<comment type="similarity">
    <text evidence="2">Belongs to the citrate synthase family.</text>
</comment>
<evidence type="ECO:0000256" key="4">
    <source>
        <dbReference type="ARBA" id="ARBA00022679"/>
    </source>
</evidence>
<protein>
    <recommendedName>
        <fullName evidence="3">citrate synthase (unknown stereospecificity)</fullName>
        <ecNumber evidence="3">2.3.3.16</ecNumber>
    </recommendedName>
</protein>
<dbReference type="PANTHER" id="PTHR11739:SF4">
    <property type="entry name" value="CITRATE SYNTHASE, PEROXISOMAL"/>
    <property type="match status" value="1"/>
</dbReference>
<evidence type="ECO:0000313" key="7">
    <source>
        <dbReference type="Proteomes" id="UP000248806"/>
    </source>
</evidence>
<gene>
    <name evidence="6" type="ORF">EI42_05271</name>
</gene>
<keyword evidence="7" id="KW-1185">Reference proteome</keyword>
<dbReference type="Pfam" id="PF12728">
    <property type="entry name" value="HTH_17"/>
    <property type="match status" value="1"/>
</dbReference>